<protein>
    <submittedName>
        <fullName evidence="2">Cyclase-domain-containing protein</fullName>
    </submittedName>
</protein>
<dbReference type="Proteomes" id="UP000813461">
    <property type="component" value="Unassembled WGS sequence"/>
</dbReference>
<accession>A0A8K0R225</accession>
<comment type="caution">
    <text evidence="2">The sequence shown here is derived from an EMBL/GenBank/DDBJ whole genome shotgun (WGS) entry which is preliminary data.</text>
</comment>
<dbReference type="SUPFAM" id="SSF102198">
    <property type="entry name" value="Putative cyclase"/>
    <property type="match status" value="1"/>
</dbReference>
<evidence type="ECO:0000313" key="3">
    <source>
        <dbReference type="Proteomes" id="UP000813461"/>
    </source>
</evidence>
<sequence>MAKLTMKLPALSELPINEGDPPNSAWGIWGDSKEASLGSLNYLTDEVVLKATKEEVKTGERVGLDLPLDFFDPPLLGRAEFQQKVIDKNPLVVNDDVISFNTQGSSQWDSLRHFAFQKEKKFYNGATQSDVHAAEKTVINGLQPWTEKGVVGRGVLIDYASFAKSKGILVSHFAPHAITLDNILAIAKEQGTEFRTGDILLLRTGYVEAYKALSNTRKHEVASMKEWCGLGQSKETTEWLWQRQFAAVVSDSPGFEVRPPVEKEWHLHPILLAGWGTPIGELFDLDRLAQLCQARESWSFLFTSAPLNYTGAVASPPNAIAIL</sequence>
<dbReference type="InterPro" id="IPR037175">
    <property type="entry name" value="KFase_sf"/>
</dbReference>
<dbReference type="PANTHER" id="PTHR34861:SF11">
    <property type="entry name" value="CYCLASE"/>
    <property type="match status" value="1"/>
</dbReference>
<dbReference type="InterPro" id="IPR007325">
    <property type="entry name" value="KFase/CYL"/>
</dbReference>
<organism evidence="2 3">
    <name type="scientific">Paraphoma chrysanthemicola</name>
    <dbReference type="NCBI Taxonomy" id="798071"/>
    <lineage>
        <taxon>Eukaryota</taxon>
        <taxon>Fungi</taxon>
        <taxon>Dikarya</taxon>
        <taxon>Ascomycota</taxon>
        <taxon>Pezizomycotina</taxon>
        <taxon>Dothideomycetes</taxon>
        <taxon>Pleosporomycetidae</taxon>
        <taxon>Pleosporales</taxon>
        <taxon>Pleosporineae</taxon>
        <taxon>Phaeosphaeriaceae</taxon>
        <taxon>Paraphoma</taxon>
    </lineage>
</organism>
<evidence type="ECO:0000256" key="1">
    <source>
        <dbReference type="ARBA" id="ARBA00007865"/>
    </source>
</evidence>
<dbReference type="OrthoDB" id="5396at2759"/>
<proteinExistence type="inferred from homology"/>
<gene>
    <name evidence="2" type="ORF">FB567DRAFT_607291</name>
</gene>
<dbReference type="EMBL" id="JAGMVJ010000016">
    <property type="protein sequence ID" value="KAH7079819.1"/>
    <property type="molecule type" value="Genomic_DNA"/>
</dbReference>
<name>A0A8K0R225_9PLEO</name>
<evidence type="ECO:0000313" key="2">
    <source>
        <dbReference type="EMBL" id="KAH7079819.1"/>
    </source>
</evidence>
<reference evidence="2" key="1">
    <citation type="journal article" date="2021" name="Nat. Commun.">
        <title>Genetic determinants of endophytism in the Arabidopsis root mycobiome.</title>
        <authorList>
            <person name="Mesny F."/>
            <person name="Miyauchi S."/>
            <person name="Thiergart T."/>
            <person name="Pickel B."/>
            <person name="Atanasova L."/>
            <person name="Karlsson M."/>
            <person name="Huettel B."/>
            <person name="Barry K.W."/>
            <person name="Haridas S."/>
            <person name="Chen C."/>
            <person name="Bauer D."/>
            <person name="Andreopoulos W."/>
            <person name="Pangilinan J."/>
            <person name="LaButti K."/>
            <person name="Riley R."/>
            <person name="Lipzen A."/>
            <person name="Clum A."/>
            <person name="Drula E."/>
            <person name="Henrissat B."/>
            <person name="Kohler A."/>
            <person name="Grigoriev I.V."/>
            <person name="Martin F.M."/>
            <person name="Hacquard S."/>
        </authorList>
    </citation>
    <scope>NUCLEOTIDE SEQUENCE</scope>
    <source>
        <strain evidence="2">MPI-SDFR-AT-0120</strain>
    </source>
</reference>
<comment type="similarity">
    <text evidence="1">Belongs to the Cyclase 1 superfamily.</text>
</comment>
<dbReference type="AlphaFoldDB" id="A0A8K0R225"/>
<dbReference type="GO" id="GO:0004061">
    <property type="term" value="F:arylformamidase activity"/>
    <property type="evidence" value="ECO:0007669"/>
    <property type="project" value="InterPro"/>
</dbReference>
<dbReference type="Pfam" id="PF04199">
    <property type="entry name" value="Cyclase"/>
    <property type="match status" value="1"/>
</dbReference>
<dbReference type="Gene3D" id="3.50.30.50">
    <property type="entry name" value="Putative cyclase"/>
    <property type="match status" value="1"/>
</dbReference>
<dbReference type="PANTHER" id="PTHR34861">
    <property type="match status" value="1"/>
</dbReference>
<keyword evidence="3" id="KW-1185">Reference proteome</keyword>
<dbReference type="GO" id="GO:0019441">
    <property type="term" value="P:L-tryptophan catabolic process to kynurenine"/>
    <property type="evidence" value="ECO:0007669"/>
    <property type="project" value="InterPro"/>
</dbReference>